<evidence type="ECO:0000313" key="4">
    <source>
        <dbReference type="RefSeq" id="XP_052130567.1"/>
    </source>
</evidence>
<feature type="transmembrane region" description="Helical" evidence="2">
    <location>
        <begin position="84"/>
        <end position="111"/>
    </location>
</feature>
<dbReference type="PANTHER" id="PTHR46579:SF1">
    <property type="entry name" value="F5_8 TYPE C DOMAIN-CONTAINING PROTEIN"/>
    <property type="match status" value="1"/>
</dbReference>
<organism evidence="3 4">
    <name type="scientific">Frankliniella occidentalis</name>
    <name type="common">Western flower thrips</name>
    <name type="synonym">Euthrips occidentalis</name>
    <dbReference type="NCBI Taxonomy" id="133901"/>
    <lineage>
        <taxon>Eukaryota</taxon>
        <taxon>Metazoa</taxon>
        <taxon>Ecdysozoa</taxon>
        <taxon>Arthropoda</taxon>
        <taxon>Hexapoda</taxon>
        <taxon>Insecta</taxon>
        <taxon>Pterygota</taxon>
        <taxon>Neoptera</taxon>
        <taxon>Paraneoptera</taxon>
        <taxon>Thysanoptera</taxon>
        <taxon>Terebrantia</taxon>
        <taxon>Thripoidea</taxon>
        <taxon>Thripidae</taxon>
        <taxon>Frankliniella</taxon>
    </lineage>
</organism>
<keyword evidence="2" id="KW-1133">Transmembrane helix</keyword>
<dbReference type="Pfam" id="PF06869">
    <property type="entry name" value="DUF1258"/>
    <property type="match status" value="1"/>
</dbReference>
<feature type="region of interest" description="Disordered" evidence="1">
    <location>
        <begin position="267"/>
        <end position="286"/>
    </location>
</feature>
<feature type="region of interest" description="Disordered" evidence="1">
    <location>
        <begin position="131"/>
        <end position="165"/>
    </location>
</feature>
<keyword evidence="2" id="KW-0472">Membrane</keyword>
<feature type="compositionally biased region" description="Low complexity" evidence="1">
    <location>
        <begin position="17"/>
        <end position="30"/>
    </location>
</feature>
<accession>A0A9C6X7L7</accession>
<evidence type="ECO:0000256" key="2">
    <source>
        <dbReference type="SAM" id="Phobius"/>
    </source>
</evidence>
<dbReference type="InterPro" id="IPR009667">
    <property type="entry name" value="DUF1258"/>
</dbReference>
<sequence>MDPPEKRGRWDPDRESSASSDSENSENGDGMMTAASQPDLGHWIPDLDCGDTSEQSLNVDIRDLGLSGCDGSSELFNTGRTFQILPLFLVSGMFWFVIIWFFFAVCFVDLVSQDRQHFMLPIANLDVGQSHSGSFQESSNAKQSGRAVQPDAISPPRERNTDGECSTSITYDRPFIIPDSVTQDQSHAKTDMSRHPSSSVEIPHESEFMDQVFEGTQSVETPVAMSVQAEVRTFDDALFVTSQFPVVDDSDDQEDFLSTVSSVEDLEADSDTETTGHDVDGGIIPPQQEDPLYLGAPITVEESVLSIFSFIQSENLSGAGAAKLLKLVELHCPKPNHCVSSLYNLFHQFEHVKTPLQSYFYCNQCLKVRTSLTDICDECKLLKPSVDQVVVLSLVEQLTQLYARSEFIEDIQYRFKRVKMNPNNLEDIFDGSVYKKAMQDLSSEKYNISFMWNTDGVCLYDSSKLQLWPLYLVINELPPEKRFKRENLILVAVYIGESKPNVNVYLKHVYPLVDQLREGISVSVAGEEDPVVVKCCIICGTCDSPAKAMMFNMKLFNGFFSCPMCLSKGEKSERSDDVFVHPYEEDAILRTDESYEEDAILSCVSNINVAKSARIASHGVKGPSYLYLMVPQMICSTSVDTMHFLYLGIMRQLLQLWFDKSHKDEEYSLYKIVKVVSTLLVSIRPPHFVKRLPRSLQNSANYKAFELLMLLYYYLLPVLQGQMKQIYFHNFKLLIAGVSLLNKQSVSFADIEEAEVLVKQFVKDFQELFGFRNMSFNVHLILHLPSTVKALGPACLTTCFRFEDLNGKLRNMIHGSRYAGSQLSSNLFSFLNLPKVVHDLKSENVKKFCTNVHKNWKRVRIIELIFEKCYSVGRYCKVENIAPWLDELLMHTNYESLFSFHRIKLRGILITSENYHKSKCSISHYVQYCTNGINKYGSIRGFVKITKCTCTEKCSCPGQYFAIVTQYSNENCFTTANPPHSIQHIQKCAKTETIEAVPISSISNVCICIKIDESLYLCTPLNEMEMYN</sequence>
<gene>
    <name evidence="4" type="primary">LOC127751296</name>
</gene>
<dbReference type="AlphaFoldDB" id="A0A9C6X7L7"/>
<dbReference type="RefSeq" id="XP_052130567.1">
    <property type="nucleotide sequence ID" value="XM_052274607.1"/>
</dbReference>
<keyword evidence="2" id="KW-0812">Transmembrane</keyword>
<keyword evidence="3" id="KW-1185">Reference proteome</keyword>
<feature type="region of interest" description="Disordered" evidence="1">
    <location>
        <begin position="1"/>
        <end position="35"/>
    </location>
</feature>
<feature type="compositionally biased region" description="Polar residues" evidence="1">
    <location>
        <begin position="131"/>
        <end position="143"/>
    </location>
</feature>
<dbReference type="OrthoDB" id="8184047at2759"/>
<reference evidence="4" key="1">
    <citation type="submission" date="2025-08" db="UniProtKB">
        <authorList>
            <consortium name="RefSeq"/>
        </authorList>
    </citation>
    <scope>IDENTIFICATION</scope>
    <source>
        <tissue evidence="4">Whole organism</tissue>
    </source>
</reference>
<evidence type="ECO:0000313" key="3">
    <source>
        <dbReference type="Proteomes" id="UP000504606"/>
    </source>
</evidence>
<proteinExistence type="predicted"/>
<protein>
    <submittedName>
        <fullName evidence="4">Uncharacterized protein LOC127751296</fullName>
    </submittedName>
</protein>
<feature type="compositionally biased region" description="Basic and acidic residues" evidence="1">
    <location>
        <begin position="1"/>
        <end position="16"/>
    </location>
</feature>
<dbReference type="Proteomes" id="UP000504606">
    <property type="component" value="Unplaced"/>
</dbReference>
<dbReference type="PANTHER" id="PTHR46579">
    <property type="entry name" value="F5/8 TYPE C DOMAIN-CONTAINING PROTEIN-RELATED"/>
    <property type="match status" value="1"/>
</dbReference>
<name>A0A9C6X7L7_FRAOC</name>
<evidence type="ECO:0000256" key="1">
    <source>
        <dbReference type="SAM" id="MobiDB-lite"/>
    </source>
</evidence>
<dbReference type="KEGG" id="foc:127751296"/>
<dbReference type="GeneID" id="127751296"/>